<feature type="non-terminal residue" evidence="3">
    <location>
        <position position="1"/>
    </location>
</feature>
<evidence type="ECO:0000256" key="2">
    <source>
        <dbReference type="ARBA" id="ARBA00022801"/>
    </source>
</evidence>
<dbReference type="AlphaFoldDB" id="A0A8H7HY63"/>
<evidence type="ECO:0000313" key="3">
    <source>
        <dbReference type="EMBL" id="KAF8713224.1"/>
    </source>
</evidence>
<dbReference type="Proteomes" id="UP000602905">
    <property type="component" value="Unassembled WGS sequence"/>
</dbReference>
<dbReference type="Gene3D" id="3.10.450.30">
    <property type="entry name" value="Microbial ribonucleases"/>
    <property type="match status" value="1"/>
</dbReference>
<accession>A0A8H7HY63</accession>
<reference evidence="3" key="1">
    <citation type="submission" date="2020-09" db="EMBL/GenBank/DDBJ databases">
        <title>Comparative genome analyses of four rice-infecting Rhizoctonia solani isolates reveal extensive enrichment of homogalacturonan modification genes.</title>
        <authorList>
            <person name="Lee D.-Y."/>
            <person name="Jeon J."/>
            <person name="Kim K.-T."/>
            <person name="Cheong K."/>
            <person name="Song H."/>
            <person name="Choi G."/>
            <person name="Ko J."/>
            <person name="Opiyo S.O."/>
            <person name="Zuo S."/>
            <person name="Madhav S."/>
            <person name="Lee Y.-H."/>
            <person name="Wang G.-L."/>
        </authorList>
    </citation>
    <scope>NUCLEOTIDE SEQUENCE</scope>
    <source>
        <strain evidence="3">AG1-IA WGL</strain>
    </source>
</reference>
<organism evidence="3 4">
    <name type="scientific">Rhizoctonia solani</name>
    <dbReference type="NCBI Taxonomy" id="456999"/>
    <lineage>
        <taxon>Eukaryota</taxon>
        <taxon>Fungi</taxon>
        <taxon>Dikarya</taxon>
        <taxon>Basidiomycota</taxon>
        <taxon>Agaricomycotina</taxon>
        <taxon>Agaricomycetes</taxon>
        <taxon>Cantharellales</taxon>
        <taxon>Ceratobasidiaceae</taxon>
        <taxon>Rhizoctonia</taxon>
    </lineage>
</organism>
<keyword evidence="2" id="KW-0378">Hydrolase</keyword>
<dbReference type="InterPro" id="IPR016191">
    <property type="entry name" value="Ribonuclease/ribotoxin"/>
</dbReference>
<dbReference type="GO" id="GO:0003723">
    <property type="term" value="F:RNA binding"/>
    <property type="evidence" value="ECO:0007669"/>
    <property type="project" value="InterPro"/>
</dbReference>
<keyword evidence="1" id="KW-0540">Nuclease</keyword>
<gene>
    <name evidence="3" type="ORF">RHS03_00762</name>
</gene>
<dbReference type="GO" id="GO:0016787">
    <property type="term" value="F:hydrolase activity"/>
    <property type="evidence" value="ECO:0007669"/>
    <property type="project" value="UniProtKB-KW"/>
</dbReference>
<name>A0A8H7HY63_9AGAM</name>
<dbReference type="SUPFAM" id="SSF53933">
    <property type="entry name" value="Microbial ribonucleases"/>
    <property type="match status" value="1"/>
</dbReference>
<evidence type="ECO:0000256" key="1">
    <source>
        <dbReference type="ARBA" id="ARBA00022722"/>
    </source>
</evidence>
<proteinExistence type="predicted"/>
<dbReference type="GO" id="GO:0004540">
    <property type="term" value="F:RNA nuclease activity"/>
    <property type="evidence" value="ECO:0007669"/>
    <property type="project" value="InterPro"/>
</dbReference>
<sequence>MSTQSTFGHVQAEHAVRYSVRIILWPKERRAIKDLDLSGLTPRFTTFPSSTIHTTPRTRMQARDKTLDDIVNDNAGRLVDVMHGLGYYEMLDVPVDNNNTIKAQFERSVVLKTIERAYAARNNLILGKTVNQTVGYPHEFKNNENLRFRAYHPDDHGELFIFPIYASNFGERYFERQKIIQYPGVFRVVYTQKDDRIYLQGVIAHGPGSGSYTLCKQFDSRYNLKTKKLD</sequence>
<dbReference type="EMBL" id="JACYCD010000023">
    <property type="protein sequence ID" value="KAF8713224.1"/>
    <property type="molecule type" value="Genomic_DNA"/>
</dbReference>
<evidence type="ECO:0000313" key="4">
    <source>
        <dbReference type="Proteomes" id="UP000602905"/>
    </source>
</evidence>
<comment type="caution">
    <text evidence="3">The sequence shown here is derived from an EMBL/GenBank/DDBJ whole genome shotgun (WGS) entry which is preliminary data.</text>
</comment>
<dbReference type="OrthoDB" id="10270726at2759"/>
<protein>
    <submittedName>
        <fullName evidence="3">Uncharacterized protein</fullName>
    </submittedName>
</protein>